<reference evidence="5 6" key="1">
    <citation type="submission" date="2017-12" db="EMBL/GenBank/DDBJ databases">
        <authorList>
            <consortium name="DOE Joint Genome Institute"/>
            <person name="Haridas S."/>
            <person name="Kjaerbolling I."/>
            <person name="Vesth T.C."/>
            <person name="Frisvad J.C."/>
            <person name="Nybo J.L."/>
            <person name="Theobald S."/>
            <person name="Kuo A."/>
            <person name="Bowyer P."/>
            <person name="Matsuda Y."/>
            <person name="Mondo S."/>
            <person name="Lyhne E.K."/>
            <person name="Kogle M.E."/>
            <person name="Clum A."/>
            <person name="Lipzen A."/>
            <person name="Salamov A."/>
            <person name="Ngan C.Y."/>
            <person name="Daum C."/>
            <person name="Chiniquy J."/>
            <person name="Barry K."/>
            <person name="LaButti K."/>
            <person name="Simmons B.A."/>
            <person name="Magnuson J.K."/>
            <person name="Mortensen U.H."/>
            <person name="Larsen T.O."/>
            <person name="Grigoriev I.V."/>
            <person name="Baker S.E."/>
            <person name="Andersen M.R."/>
            <person name="Nordberg H.P."/>
            <person name="Cantor M.N."/>
            <person name="Hua S.X."/>
        </authorList>
    </citation>
    <scope>NUCLEOTIDE SEQUENCE [LARGE SCALE GENOMIC DNA]</scope>
    <source>
        <strain evidence="5 6">CBS 102.13</strain>
    </source>
</reference>
<evidence type="ECO:0000313" key="6">
    <source>
        <dbReference type="Proteomes" id="UP000234585"/>
    </source>
</evidence>
<dbReference type="STRING" id="41067.A0A2I2FLA2"/>
<protein>
    <submittedName>
        <fullName evidence="5">Nucleophile aminohydrolase</fullName>
    </submittedName>
</protein>
<dbReference type="OrthoDB" id="268479at2759"/>
<evidence type="ECO:0000313" key="5">
    <source>
        <dbReference type="EMBL" id="PLB41418.1"/>
    </source>
</evidence>
<keyword evidence="5" id="KW-0378">Hydrolase</keyword>
<proteinExistence type="predicted"/>
<dbReference type="Pfam" id="PF00227">
    <property type="entry name" value="Proteasome"/>
    <property type="match status" value="1"/>
</dbReference>
<dbReference type="RefSeq" id="XP_024675430.1">
    <property type="nucleotide sequence ID" value="XM_024815954.1"/>
</dbReference>
<dbReference type="SUPFAM" id="SSF56235">
    <property type="entry name" value="N-terminal nucleophile aminohydrolases (Ntn hydrolases)"/>
    <property type="match status" value="1"/>
</dbReference>
<dbReference type="FunFam" id="3.60.20.10:FF:000027">
    <property type="entry name" value="Proteasome subunit beta type-6"/>
    <property type="match status" value="1"/>
</dbReference>
<keyword evidence="6" id="KW-1185">Reference proteome</keyword>
<dbReference type="EMBL" id="KZ559121">
    <property type="protein sequence ID" value="PLB41418.1"/>
    <property type="molecule type" value="Genomic_DNA"/>
</dbReference>
<dbReference type="InterPro" id="IPR023333">
    <property type="entry name" value="Proteasome_suB-type"/>
</dbReference>
<dbReference type="GeneID" id="36523114"/>
<dbReference type="GO" id="GO:0005737">
    <property type="term" value="C:cytoplasm"/>
    <property type="evidence" value="ECO:0007669"/>
    <property type="project" value="TreeGrafter"/>
</dbReference>
<dbReference type="PANTHER" id="PTHR32194">
    <property type="entry name" value="METALLOPROTEASE TLDD"/>
    <property type="match status" value="1"/>
</dbReference>
<comment type="subcellular location">
    <subcellularLocation>
        <location evidence="1">Nucleus</location>
    </subcellularLocation>
</comment>
<dbReference type="GO" id="GO:0051603">
    <property type="term" value="P:proteolysis involved in protein catabolic process"/>
    <property type="evidence" value="ECO:0007669"/>
    <property type="project" value="InterPro"/>
</dbReference>
<dbReference type="GO" id="GO:0016787">
    <property type="term" value="F:hydrolase activity"/>
    <property type="evidence" value="ECO:0007669"/>
    <property type="project" value="UniProtKB-KW"/>
</dbReference>
<evidence type="ECO:0000256" key="2">
    <source>
        <dbReference type="ARBA" id="ARBA00022490"/>
    </source>
</evidence>
<dbReference type="PROSITE" id="PS51476">
    <property type="entry name" value="PROTEASOME_BETA_2"/>
    <property type="match status" value="1"/>
</dbReference>
<dbReference type="InterPro" id="IPR001353">
    <property type="entry name" value="Proteasome_sua/b"/>
</dbReference>
<dbReference type="GO" id="GO:0005839">
    <property type="term" value="C:proteasome core complex"/>
    <property type="evidence" value="ECO:0007669"/>
    <property type="project" value="InterPro"/>
</dbReference>
<dbReference type="GO" id="GO:0005634">
    <property type="term" value="C:nucleus"/>
    <property type="evidence" value="ECO:0007669"/>
    <property type="project" value="UniProtKB-SubCell"/>
</dbReference>
<name>A0A2I2FLA2_ASPCN</name>
<keyword evidence="4" id="KW-0539">Nucleus</keyword>
<sequence>MAEHKFYPYTDNGGSTLGLRGRDYAILAGDTRSTSGYSINSRLERKVFTIEDGSSSADSQIALSVVGFAADGRDLKERLDAMAAAYRYRHGKRIGLAACAQRLSTLLYQKRFFPYQLQTMLAGIDASGRGMLYNYDPAGSCEERAYCGAGVAGALMVPFVDGQVVVQGGLDCEVGEALVRDAFRGAAERHIEVGDYLQMMIVTKDGIREVFAELRKD</sequence>
<organism evidence="5 6">
    <name type="scientific">Aspergillus candidus</name>
    <dbReference type="NCBI Taxonomy" id="41067"/>
    <lineage>
        <taxon>Eukaryota</taxon>
        <taxon>Fungi</taxon>
        <taxon>Dikarya</taxon>
        <taxon>Ascomycota</taxon>
        <taxon>Pezizomycotina</taxon>
        <taxon>Eurotiomycetes</taxon>
        <taxon>Eurotiomycetidae</taxon>
        <taxon>Eurotiales</taxon>
        <taxon>Aspergillaceae</taxon>
        <taxon>Aspergillus</taxon>
        <taxon>Aspergillus subgen. Circumdati</taxon>
    </lineage>
</organism>
<keyword evidence="2" id="KW-0963">Cytoplasm</keyword>
<dbReference type="Proteomes" id="UP000234585">
    <property type="component" value="Unassembled WGS sequence"/>
</dbReference>
<dbReference type="InterPro" id="IPR029055">
    <property type="entry name" value="Ntn_hydrolases_N"/>
</dbReference>
<evidence type="ECO:0000256" key="1">
    <source>
        <dbReference type="ARBA" id="ARBA00004123"/>
    </source>
</evidence>
<evidence type="ECO:0000256" key="3">
    <source>
        <dbReference type="ARBA" id="ARBA00022942"/>
    </source>
</evidence>
<dbReference type="AlphaFoldDB" id="A0A2I2FLA2"/>
<keyword evidence="3" id="KW-0647">Proteasome</keyword>
<dbReference type="Gene3D" id="3.60.20.10">
    <property type="entry name" value="Glutamine Phosphoribosylpyrophosphate, subunit 1, domain 1"/>
    <property type="match status" value="1"/>
</dbReference>
<evidence type="ECO:0000256" key="4">
    <source>
        <dbReference type="ARBA" id="ARBA00023242"/>
    </source>
</evidence>
<gene>
    <name evidence="5" type="ORF">BDW47DRAFT_122966</name>
</gene>
<accession>A0A2I2FLA2</accession>
<dbReference type="PANTHER" id="PTHR32194:SF2">
    <property type="entry name" value="PROTEASOME SUBUNIT BETA TYPE-1"/>
    <property type="match status" value="1"/>
</dbReference>